<dbReference type="PROSITE" id="PS50043">
    <property type="entry name" value="HTH_LUXR_2"/>
    <property type="match status" value="1"/>
</dbReference>
<feature type="compositionally biased region" description="Polar residues" evidence="4">
    <location>
        <begin position="1"/>
        <end position="11"/>
    </location>
</feature>
<keyword evidence="1" id="KW-0805">Transcription regulation</keyword>
<keyword evidence="2" id="KW-0238">DNA-binding</keyword>
<organism evidence="6 7">
    <name type="scientific">Maribacter cobaltidurans</name>
    <dbReference type="NCBI Taxonomy" id="1178778"/>
    <lineage>
        <taxon>Bacteria</taxon>
        <taxon>Pseudomonadati</taxon>
        <taxon>Bacteroidota</taxon>
        <taxon>Flavobacteriia</taxon>
        <taxon>Flavobacteriales</taxon>
        <taxon>Flavobacteriaceae</taxon>
        <taxon>Maribacter</taxon>
    </lineage>
</organism>
<sequence length="204" mass="23548">MASARNTSGSNEMAFPIQEEEPMGRSVEDTITEAYTAKLEFYKKDSLKILIVKLIGIQQLAEKGLLDKDIAENPKYYTSLLTELQKSDMKPEEYQFLSRRMAFLTLADVEQKYSWSKMANLGLILLLFGLTVALFRFKKKGFYPKESLTRQEQNIRQLILMGRSNKEIASELFISPSTVKTHITNIYQKLNISSRTELLRKFKN</sequence>
<evidence type="ECO:0000313" key="7">
    <source>
        <dbReference type="Proteomes" id="UP000215244"/>
    </source>
</evidence>
<dbReference type="OrthoDB" id="9807565at2"/>
<dbReference type="PROSITE" id="PS00622">
    <property type="entry name" value="HTH_LUXR_1"/>
    <property type="match status" value="1"/>
</dbReference>
<evidence type="ECO:0000256" key="3">
    <source>
        <dbReference type="ARBA" id="ARBA00023163"/>
    </source>
</evidence>
<name>A0A223VCF7_9FLAO</name>
<dbReference type="PANTHER" id="PTHR44688">
    <property type="entry name" value="DNA-BINDING TRANSCRIPTIONAL ACTIVATOR DEVR_DOSR"/>
    <property type="match status" value="1"/>
</dbReference>
<keyword evidence="5" id="KW-1133">Transmembrane helix</keyword>
<evidence type="ECO:0000256" key="1">
    <source>
        <dbReference type="ARBA" id="ARBA00023015"/>
    </source>
</evidence>
<accession>A0A223VCF7</accession>
<keyword evidence="3" id="KW-0804">Transcription</keyword>
<reference evidence="6 7" key="1">
    <citation type="submission" date="2017-08" db="EMBL/GenBank/DDBJ databases">
        <title>The complete genome sequence of Maribacter sp. B1, isolated from deep-sea sediment.</title>
        <authorList>
            <person name="Wu Y.-H."/>
            <person name="Cheng H."/>
            <person name="Xu X.-W."/>
        </authorList>
    </citation>
    <scope>NUCLEOTIDE SEQUENCE [LARGE SCALE GENOMIC DNA]</scope>
    <source>
        <strain evidence="6 7">B1</strain>
    </source>
</reference>
<dbReference type="InterPro" id="IPR036388">
    <property type="entry name" value="WH-like_DNA-bd_sf"/>
</dbReference>
<evidence type="ECO:0000256" key="5">
    <source>
        <dbReference type="SAM" id="Phobius"/>
    </source>
</evidence>
<dbReference type="KEGG" id="marb:CJ263_13335"/>
<proteinExistence type="predicted"/>
<keyword evidence="7" id="KW-1185">Reference proteome</keyword>
<dbReference type="InterPro" id="IPR016032">
    <property type="entry name" value="Sig_transdc_resp-reg_C-effctor"/>
</dbReference>
<dbReference type="PRINTS" id="PR00038">
    <property type="entry name" value="HTHLUXR"/>
</dbReference>
<dbReference type="CDD" id="cd06170">
    <property type="entry name" value="LuxR_C_like"/>
    <property type="match status" value="1"/>
</dbReference>
<keyword evidence="5" id="KW-0472">Membrane</keyword>
<dbReference type="Pfam" id="PF00196">
    <property type="entry name" value="GerE"/>
    <property type="match status" value="1"/>
</dbReference>
<feature type="region of interest" description="Disordered" evidence="4">
    <location>
        <begin position="1"/>
        <end position="23"/>
    </location>
</feature>
<evidence type="ECO:0000256" key="4">
    <source>
        <dbReference type="SAM" id="MobiDB-lite"/>
    </source>
</evidence>
<dbReference type="Proteomes" id="UP000215244">
    <property type="component" value="Chromosome"/>
</dbReference>
<keyword evidence="5" id="KW-0812">Transmembrane</keyword>
<dbReference type="Gene3D" id="1.10.10.10">
    <property type="entry name" value="Winged helix-like DNA-binding domain superfamily/Winged helix DNA-binding domain"/>
    <property type="match status" value="1"/>
</dbReference>
<dbReference type="EMBL" id="CP022957">
    <property type="protein sequence ID" value="ASV32698.1"/>
    <property type="molecule type" value="Genomic_DNA"/>
</dbReference>
<feature type="transmembrane region" description="Helical" evidence="5">
    <location>
        <begin position="118"/>
        <end position="137"/>
    </location>
</feature>
<gene>
    <name evidence="6" type="ORF">CJ263_13335</name>
</gene>
<dbReference type="GO" id="GO:0006355">
    <property type="term" value="P:regulation of DNA-templated transcription"/>
    <property type="evidence" value="ECO:0007669"/>
    <property type="project" value="InterPro"/>
</dbReference>
<evidence type="ECO:0000313" key="6">
    <source>
        <dbReference type="EMBL" id="ASV32698.1"/>
    </source>
</evidence>
<dbReference type="SUPFAM" id="SSF46894">
    <property type="entry name" value="C-terminal effector domain of the bipartite response regulators"/>
    <property type="match status" value="1"/>
</dbReference>
<protein>
    <submittedName>
        <fullName evidence="6">Uncharacterized protein</fullName>
    </submittedName>
</protein>
<dbReference type="PANTHER" id="PTHR44688:SF16">
    <property type="entry name" value="DNA-BINDING TRANSCRIPTIONAL ACTIVATOR DEVR_DOSR"/>
    <property type="match status" value="1"/>
</dbReference>
<evidence type="ECO:0000256" key="2">
    <source>
        <dbReference type="ARBA" id="ARBA00023125"/>
    </source>
</evidence>
<dbReference type="AlphaFoldDB" id="A0A223VCF7"/>
<dbReference type="SMART" id="SM00421">
    <property type="entry name" value="HTH_LUXR"/>
    <property type="match status" value="1"/>
</dbReference>
<dbReference type="GO" id="GO:0003677">
    <property type="term" value="F:DNA binding"/>
    <property type="evidence" value="ECO:0007669"/>
    <property type="project" value="UniProtKB-KW"/>
</dbReference>
<dbReference type="InterPro" id="IPR000792">
    <property type="entry name" value="Tscrpt_reg_LuxR_C"/>
</dbReference>